<evidence type="ECO:0000256" key="4">
    <source>
        <dbReference type="PIRSR" id="PIRSR000018-50"/>
    </source>
</evidence>
<dbReference type="Pfam" id="PF00034">
    <property type="entry name" value="Cytochrom_C"/>
    <property type="match status" value="3"/>
</dbReference>
<dbReference type="Proteomes" id="UP000295382">
    <property type="component" value="Unassembled WGS sequence"/>
</dbReference>
<name>A0A4R3I172_PAULE</name>
<feature type="domain" description="Cytochrome c" evidence="6">
    <location>
        <begin position="46"/>
        <end position="149"/>
    </location>
</feature>
<feature type="binding site" description="covalent" evidence="4">
    <location>
        <position position="333"/>
    </location>
    <ligand>
        <name>heme c</name>
        <dbReference type="ChEBI" id="CHEBI:61717"/>
        <label>3</label>
    </ligand>
</feature>
<dbReference type="Gene3D" id="1.10.760.10">
    <property type="entry name" value="Cytochrome c-like domain"/>
    <property type="match status" value="2"/>
</dbReference>
<keyword evidence="1 4" id="KW-0349">Heme</keyword>
<dbReference type="GO" id="GO:0005506">
    <property type="term" value="F:iron ion binding"/>
    <property type="evidence" value="ECO:0007669"/>
    <property type="project" value="InterPro"/>
</dbReference>
<dbReference type="GO" id="GO:0009055">
    <property type="term" value="F:electron transfer activity"/>
    <property type="evidence" value="ECO:0007669"/>
    <property type="project" value="InterPro"/>
</dbReference>
<feature type="binding site" description="covalent" evidence="4">
    <location>
        <position position="60"/>
    </location>
    <ligand>
        <name>heme c</name>
        <dbReference type="ChEBI" id="CHEBI:61717"/>
        <label>1</label>
    </ligand>
</feature>
<dbReference type="InterPro" id="IPR036909">
    <property type="entry name" value="Cyt_c-like_dom_sf"/>
</dbReference>
<feature type="binding site" description="covalent" evidence="4">
    <location>
        <position position="336"/>
    </location>
    <ligand>
        <name>heme c</name>
        <dbReference type="ChEBI" id="CHEBI:61717"/>
        <label>3</label>
    </ligand>
</feature>
<dbReference type="GO" id="GO:0020037">
    <property type="term" value="F:heme binding"/>
    <property type="evidence" value="ECO:0007669"/>
    <property type="project" value="InterPro"/>
</dbReference>
<dbReference type="InterPro" id="IPR051459">
    <property type="entry name" value="Cytochrome_c-type_DH"/>
</dbReference>
<keyword evidence="3 5" id="KW-0408">Iron</keyword>
<evidence type="ECO:0000256" key="2">
    <source>
        <dbReference type="ARBA" id="ARBA00022723"/>
    </source>
</evidence>
<evidence type="ECO:0000256" key="3">
    <source>
        <dbReference type="ARBA" id="ARBA00023004"/>
    </source>
</evidence>
<gene>
    <name evidence="7" type="ORF">EDC30_101227</name>
</gene>
<accession>A0A4R3I172</accession>
<feature type="binding site" description="axial binding residue" evidence="5">
    <location>
        <position position="337"/>
    </location>
    <ligand>
        <name>heme c</name>
        <dbReference type="ChEBI" id="CHEBI:61717"/>
        <label>3</label>
    </ligand>
    <ligandPart>
        <name>Fe</name>
        <dbReference type="ChEBI" id="CHEBI:18248"/>
    </ligandPart>
</feature>
<dbReference type="GO" id="GO:0016020">
    <property type="term" value="C:membrane"/>
    <property type="evidence" value="ECO:0007669"/>
    <property type="project" value="InterPro"/>
</dbReference>
<feature type="binding site" description="covalent" evidence="4">
    <location>
        <position position="209"/>
    </location>
    <ligand>
        <name>heme c</name>
        <dbReference type="ChEBI" id="CHEBI:61717"/>
        <label>2</label>
    </ligand>
</feature>
<dbReference type="GO" id="GO:0016614">
    <property type="term" value="F:oxidoreductase activity, acting on CH-OH group of donors"/>
    <property type="evidence" value="ECO:0007669"/>
    <property type="project" value="InterPro"/>
</dbReference>
<dbReference type="EMBL" id="SLZQ01000001">
    <property type="protein sequence ID" value="TCS39272.1"/>
    <property type="molecule type" value="Genomic_DNA"/>
</dbReference>
<dbReference type="AlphaFoldDB" id="A0A4R3I172"/>
<evidence type="ECO:0000259" key="6">
    <source>
        <dbReference type="PROSITE" id="PS51007"/>
    </source>
</evidence>
<feature type="domain" description="Cytochrome c" evidence="6">
    <location>
        <begin position="191"/>
        <end position="301"/>
    </location>
</feature>
<dbReference type="PANTHER" id="PTHR35008">
    <property type="entry name" value="BLL4482 PROTEIN-RELATED"/>
    <property type="match status" value="1"/>
</dbReference>
<reference evidence="7 8" key="1">
    <citation type="submission" date="2019-03" db="EMBL/GenBank/DDBJ databases">
        <title>Genomic Encyclopedia of Type Strains, Phase IV (KMG-IV): sequencing the most valuable type-strain genomes for metagenomic binning, comparative biology and taxonomic classification.</title>
        <authorList>
            <person name="Goeker M."/>
        </authorList>
    </citation>
    <scope>NUCLEOTIDE SEQUENCE [LARGE SCALE GENOMIC DNA]</scope>
    <source>
        <strain evidence="7 8">DSM 7445</strain>
    </source>
</reference>
<dbReference type="SUPFAM" id="SSF46626">
    <property type="entry name" value="Cytochrome c"/>
    <property type="match status" value="3"/>
</dbReference>
<feature type="binding site" description="axial binding residue" evidence="5">
    <location>
        <position position="64"/>
    </location>
    <ligand>
        <name>heme c</name>
        <dbReference type="ChEBI" id="CHEBI:61717"/>
        <label>1</label>
    </ligand>
    <ligandPart>
        <name>Fe</name>
        <dbReference type="ChEBI" id="CHEBI:18248"/>
    </ligandPart>
</feature>
<feature type="binding site" description="covalent" evidence="4">
    <location>
        <position position="63"/>
    </location>
    <ligand>
        <name>heme c</name>
        <dbReference type="ChEBI" id="CHEBI:61717"/>
        <label>1</label>
    </ligand>
</feature>
<feature type="binding site" description="covalent" evidence="4">
    <location>
        <position position="206"/>
    </location>
    <ligand>
        <name>heme c</name>
        <dbReference type="ChEBI" id="CHEBI:61717"/>
        <label>2</label>
    </ligand>
</feature>
<dbReference type="OrthoDB" id="9809720at2"/>
<feature type="domain" description="Cytochrome c" evidence="6">
    <location>
        <begin position="320"/>
        <end position="410"/>
    </location>
</feature>
<protein>
    <submittedName>
        <fullName evidence="7">Mono/diheme cytochrome c family protein</fullName>
    </submittedName>
</protein>
<evidence type="ECO:0000313" key="7">
    <source>
        <dbReference type="EMBL" id="TCS39272.1"/>
    </source>
</evidence>
<evidence type="ECO:0000256" key="5">
    <source>
        <dbReference type="PIRSR" id="PIRSR000018-51"/>
    </source>
</evidence>
<comment type="caution">
    <text evidence="7">The sequence shown here is derived from an EMBL/GenBank/DDBJ whole genome shotgun (WGS) entry which is preliminary data.</text>
</comment>
<sequence length="431" mass="46837">MKRLLLSLLAVIVVLVIGVPAAVIAYQYWHEPGSDVAAVPVADRAEQVRRGAYLARIGDCMACHTARGGQAYAGGRAIVTPFGNIYAPNITPHAETGIGTWTPDDFWRALHNGKSKNGEFLYPAFPFTNYTRMTRADSDAIFAYLRTIEPVAQENREPELRFPYNQRVLLAVWRSLYFTPGEFQPDQSKSVEWNRGAYLVQGLGHCSACHTSRTRLGGSDEKLDLGGGLIPVQNWYAPALTGGLASELGNWEASHIADLLTTGVSMRGTAAGPMAEVVGQSLQYMEKDDAQAIAGYLKSLPSAEVSSARRMPAPTGNAEEVLKEGQRIYEKYCVDCHQANGQGHPPAYPPLAGNRALLVDNALNPIRMVLNGGYPPTTKGNPRPYGMPPFAQELNDAEVAAVVSYMRNAWGNKASLVSPVEVGRYRGAPLY</sequence>
<evidence type="ECO:0000256" key="1">
    <source>
        <dbReference type="ARBA" id="ARBA00022617"/>
    </source>
</evidence>
<proteinExistence type="predicted"/>
<evidence type="ECO:0000313" key="8">
    <source>
        <dbReference type="Proteomes" id="UP000295382"/>
    </source>
</evidence>
<keyword evidence="2 5" id="KW-0479">Metal-binding</keyword>
<feature type="binding site" description="axial binding residue" evidence="5">
    <location>
        <position position="210"/>
    </location>
    <ligand>
        <name>heme c</name>
        <dbReference type="ChEBI" id="CHEBI:61717"/>
        <label>2</label>
    </ligand>
    <ligandPart>
        <name>Fe</name>
        <dbReference type="ChEBI" id="CHEBI:18248"/>
    </ligandPart>
</feature>
<dbReference type="RefSeq" id="WP_132256496.1">
    <property type="nucleotide sequence ID" value="NZ_SLZQ01000001.1"/>
</dbReference>
<organism evidence="7 8">
    <name type="scientific">Paucimonas lemoignei</name>
    <name type="common">Pseudomonas lemoignei</name>
    <dbReference type="NCBI Taxonomy" id="29443"/>
    <lineage>
        <taxon>Bacteria</taxon>
        <taxon>Pseudomonadati</taxon>
        <taxon>Pseudomonadota</taxon>
        <taxon>Betaproteobacteria</taxon>
        <taxon>Burkholderiales</taxon>
        <taxon>Burkholderiaceae</taxon>
        <taxon>Paucimonas</taxon>
    </lineage>
</organism>
<dbReference type="InterPro" id="IPR009056">
    <property type="entry name" value="Cyt_c-like_dom"/>
</dbReference>
<dbReference type="PANTHER" id="PTHR35008:SF4">
    <property type="entry name" value="BLL4482 PROTEIN"/>
    <property type="match status" value="1"/>
</dbReference>
<keyword evidence="8" id="KW-1185">Reference proteome</keyword>
<dbReference type="PIRSF" id="PIRSF000018">
    <property type="entry name" value="Mb_ADH_cyt_c"/>
    <property type="match status" value="1"/>
</dbReference>
<dbReference type="InterPro" id="IPR014353">
    <property type="entry name" value="Membr-bd_ADH_cyt_c"/>
</dbReference>
<dbReference type="PROSITE" id="PS51007">
    <property type="entry name" value="CYTC"/>
    <property type="match status" value="3"/>
</dbReference>
<comment type="cofactor">
    <cofactor evidence="4">
        <name>heme c</name>
        <dbReference type="ChEBI" id="CHEBI:61717"/>
    </cofactor>
    <text evidence="4">Binds 3 heme c groups covalently per subunit.</text>
</comment>